<protein>
    <submittedName>
        <fullName evidence="2">Uncharacterized protein</fullName>
    </submittedName>
</protein>
<dbReference type="EMBL" id="JABSTV010001245">
    <property type="protein sequence ID" value="KAH7984456.1"/>
    <property type="molecule type" value="Genomic_DNA"/>
</dbReference>
<feature type="region of interest" description="Disordered" evidence="1">
    <location>
        <begin position="44"/>
        <end position="68"/>
    </location>
</feature>
<evidence type="ECO:0000313" key="3">
    <source>
        <dbReference type="Proteomes" id="UP000821837"/>
    </source>
</evidence>
<evidence type="ECO:0000256" key="1">
    <source>
        <dbReference type="SAM" id="MobiDB-lite"/>
    </source>
</evidence>
<comment type="caution">
    <text evidence="2">The sequence shown here is derived from an EMBL/GenBank/DDBJ whole genome shotgun (WGS) entry which is preliminary data.</text>
</comment>
<gene>
    <name evidence="2" type="ORF">HPB52_021013</name>
</gene>
<name>A0A9D4TBR8_RHISA</name>
<sequence>MRPRALVRGAHAAQSSSSSSSKSCSCFGTRELGEADTLDTIAEDGIGPVPTMDRNVPNGTGTKRNHDDRAATFSGELPARKTPSPMFLGANSVVSSDNMSCVSSGLAIEDVLPDSRYVVAKPWNKADRPCLGHRRRQFQKAERDLLFQTGAEDTACHCNVLLQAGTFQGTRHQPVFFSRGPARPYIRRAKKPSARPLEVGMSTSLEVVGVGTVDYADSLGDLARDSRIRLPCMLPRFVAEAGYPKQLHLEATIAVRPAVFSATGSLLVCVGAAPIPPGARGVASRESIRVEELTAPTLLPSWPAACSPTSLAGCLCSLGV</sequence>
<dbReference type="AlphaFoldDB" id="A0A9D4TBR8"/>
<organism evidence="2 3">
    <name type="scientific">Rhipicephalus sanguineus</name>
    <name type="common">Brown dog tick</name>
    <name type="synonym">Ixodes sanguineus</name>
    <dbReference type="NCBI Taxonomy" id="34632"/>
    <lineage>
        <taxon>Eukaryota</taxon>
        <taxon>Metazoa</taxon>
        <taxon>Ecdysozoa</taxon>
        <taxon>Arthropoda</taxon>
        <taxon>Chelicerata</taxon>
        <taxon>Arachnida</taxon>
        <taxon>Acari</taxon>
        <taxon>Parasitiformes</taxon>
        <taxon>Ixodida</taxon>
        <taxon>Ixodoidea</taxon>
        <taxon>Ixodidae</taxon>
        <taxon>Rhipicephalinae</taxon>
        <taxon>Rhipicephalus</taxon>
        <taxon>Rhipicephalus</taxon>
    </lineage>
</organism>
<evidence type="ECO:0000313" key="2">
    <source>
        <dbReference type="EMBL" id="KAH7984456.1"/>
    </source>
</evidence>
<keyword evidence="3" id="KW-1185">Reference proteome</keyword>
<reference evidence="2" key="2">
    <citation type="submission" date="2021-09" db="EMBL/GenBank/DDBJ databases">
        <authorList>
            <person name="Jia N."/>
            <person name="Wang J."/>
            <person name="Shi W."/>
            <person name="Du L."/>
            <person name="Sun Y."/>
            <person name="Zhan W."/>
            <person name="Jiang J."/>
            <person name="Wang Q."/>
            <person name="Zhang B."/>
            <person name="Ji P."/>
            <person name="Sakyi L.B."/>
            <person name="Cui X."/>
            <person name="Yuan T."/>
            <person name="Jiang B."/>
            <person name="Yang W."/>
            <person name="Lam T.T.-Y."/>
            <person name="Chang Q."/>
            <person name="Ding S."/>
            <person name="Wang X."/>
            <person name="Zhu J."/>
            <person name="Ruan X."/>
            <person name="Zhao L."/>
            <person name="Wei J."/>
            <person name="Que T."/>
            <person name="Du C."/>
            <person name="Cheng J."/>
            <person name="Dai P."/>
            <person name="Han X."/>
            <person name="Huang E."/>
            <person name="Gao Y."/>
            <person name="Liu J."/>
            <person name="Shao H."/>
            <person name="Ye R."/>
            <person name="Li L."/>
            <person name="Wei W."/>
            <person name="Wang X."/>
            <person name="Wang C."/>
            <person name="Huo Q."/>
            <person name="Li W."/>
            <person name="Guo W."/>
            <person name="Chen H."/>
            <person name="Chen S."/>
            <person name="Zhou L."/>
            <person name="Zhou L."/>
            <person name="Ni X."/>
            <person name="Tian J."/>
            <person name="Zhou Y."/>
            <person name="Sheng Y."/>
            <person name="Liu T."/>
            <person name="Pan Y."/>
            <person name="Xia L."/>
            <person name="Li J."/>
            <person name="Zhao F."/>
            <person name="Cao W."/>
        </authorList>
    </citation>
    <scope>NUCLEOTIDE SEQUENCE</scope>
    <source>
        <strain evidence="2">Rsan-2018</strain>
        <tissue evidence="2">Larvae</tissue>
    </source>
</reference>
<dbReference type="Proteomes" id="UP000821837">
    <property type="component" value="Chromosome 1"/>
</dbReference>
<proteinExistence type="predicted"/>
<accession>A0A9D4TBR8</accession>
<feature type="compositionally biased region" description="Low complexity" evidence="1">
    <location>
        <begin position="15"/>
        <end position="26"/>
    </location>
</feature>
<feature type="region of interest" description="Disordered" evidence="1">
    <location>
        <begin position="1"/>
        <end position="26"/>
    </location>
</feature>
<reference evidence="2" key="1">
    <citation type="journal article" date="2020" name="Cell">
        <title>Large-Scale Comparative Analyses of Tick Genomes Elucidate Their Genetic Diversity and Vector Capacities.</title>
        <authorList>
            <consortium name="Tick Genome and Microbiome Consortium (TIGMIC)"/>
            <person name="Jia N."/>
            <person name="Wang J."/>
            <person name="Shi W."/>
            <person name="Du L."/>
            <person name="Sun Y."/>
            <person name="Zhan W."/>
            <person name="Jiang J.F."/>
            <person name="Wang Q."/>
            <person name="Zhang B."/>
            <person name="Ji P."/>
            <person name="Bell-Sakyi L."/>
            <person name="Cui X.M."/>
            <person name="Yuan T.T."/>
            <person name="Jiang B.G."/>
            <person name="Yang W.F."/>
            <person name="Lam T.T."/>
            <person name="Chang Q.C."/>
            <person name="Ding S.J."/>
            <person name="Wang X.J."/>
            <person name="Zhu J.G."/>
            <person name="Ruan X.D."/>
            <person name="Zhao L."/>
            <person name="Wei J.T."/>
            <person name="Ye R.Z."/>
            <person name="Que T.C."/>
            <person name="Du C.H."/>
            <person name="Zhou Y.H."/>
            <person name="Cheng J.X."/>
            <person name="Dai P.F."/>
            <person name="Guo W.B."/>
            <person name="Han X.H."/>
            <person name="Huang E.J."/>
            <person name="Li L.F."/>
            <person name="Wei W."/>
            <person name="Gao Y.C."/>
            <person name="Liu J.Z."/>
            <person name="Shao H.Z."/>
            <person name="Wang X."/>
            <person name="Wang C.C."/>
            <person name="Yang T.C."/>
            <person name="Huo Q.B."/>
            <person name="Li W."/>
            <person name="Chen H.Y."/>
            <person name="Chen S.E."/>
            <person name="Zhou L.G."/>
            <person name="Ni X.B."/>
            <person name="Tian J.H."/>
            <person name="Sheng Y."/>
            <person name="Liu T."/>
            <person name="Pan Y.S."/>
            <person name="Xia L.Y."/>
            <person name="Li J."/>
            <person name="Zhao F."/>
            <person name="Cao W.C."/>
        </authorList>
    </citation>
    <scope>NUCLEOTIDE SEQUENCE</scope>
    <source>
        <strain evidence="2">Rsan-2018</strain>
    </source>
</reference>